<name>A0A1U8AC10_NELNU</name>
<dbReference type="InterPro" id="IPR045843">
    <property type="entry name" value="IND-like"/>
</dbReference>
<dbReference type="OrthoDB" id="1921534at2759"/>
<evidence type="ECO:0000313" key="5">
    <source>
        <dbReference type="Proteomes" id="UP000189703"/>
    </source>
</evidence>
<dbReference type="AlphaFoldDB" id="A0A1U8AC10"/>
<dbReference type="eggNOG" id="ENOG502S03F">
    <property type="taxonomic scope" value="Eukaryota"/>
</dbReference>
<dbReference type="GeneID" id="104601330"/>
<dbReference type="Proteomes" id="UP000189703">
    <property type="component" value="Unplaced"/>
</dbReference>
<accession>A0A1U8AC10</accession>
<dbReference type="SMART" id="SM00353">
    <property type="entry name" value="HLH"/>
    <property type="match status" value="1"/>
</dbReference>
<reference evidence="6" key="1">
    <citation type="submission" date="2025-08" db="UniProtKB">
        <authorList>
            <consortium name="RefSeq"/>
        </authorList>
    </citation>
    <scope>IDENTIFICATION</scope>
</reference>
<evidence type="ECO:0000256" key="1">
    <source>
        <dbReference type="ARBA" id="ARBA00004123"/>
    </source>
</evidence>
<comment type="subcellular location">
    <subcellularLocation>
        <location evidence="1">Nucleus</location>
    </subcellularLocation>
</comment>
<dbReference type="InterPro" id="IPR011598">
    <property type="entry name" value="bHLH_dom"/>
</dbReference>
<dbReference type="PROSITE" id="PS50888">
    <property type="entry name" value="BHLH"/>
    <property type="match status" value="1"/>
</dbReference>
<dbReference type="PANTHER" id="PTHR16223:SF49">
    <property type="entry name" value="TRANSCRIPTION FACTOR BHLH52-RELATED"/>
    <property type="match status" value="1"/>
</dbReference>
<keyword evidence="5" id="KW-1185">Reference proteome</keyword>
<keyword evidence="3" id="KW-0804">Transcription</keyword>
<keyword evidence="4" id="KW-0539">Nucleus</keyword>
<dbReference type="Gene3D" id="4.10.280.10">
    <property type="entry name" value="Helix-loop-helix DNA-binding domain"/>
    <property type="match status" value="1"/>
</dbReference>
<protein>
    <submittedName>
        <fullName evidence="6">Transcription factor bHLH52-like</fullName>
    </submittedName>
</protein>
<dbReference type="GO" id="GO:0046983">
    <property type="term" value="F:protein dimerization activity"/>
    <property type="evidence" value="ECO:0007669"/>
    <property type="project" value="InterPro"/>
</dbReference>
<evidence type="ECO:0000256" key="4">
    <source>
        <dbReference type="ARBA" id="ARBA00023242"/>
    </source>
</evidence>
<sequence length="275" mass="31281">MYGFQQEQPELESETLGFCDSIISTSTFCDPLPELDDFLCTPNHDNLLPPYYSSCFSDPLVSISPEIILPNSCDLCCQYQCHHSKRQKTNGDFYYSDGMLNCFDGFVPSSRSVLEFLPDHLLLPSTEIQVPPAYSSREVHSAKKVNERSLSAQSIAARQRRRKIIEKTQELEKLIPGVNKMNTADMFAAAFKYVKFLQAQVGILEVMGLMQETSKDQRDVKELQILGSRAIQEKLYLEEKCLVPQGFVKILAEKNEIQSNPSISEELNQFMQIEQ</sequence>
<dbReference type="OMA" id="CPLLEDH"/>
<dbReference type="RefSeq" id="XP_010262917.1">
    <property type="nucleotide sequence ID" value="XM_010264615.1"/>
</dbReference>
<dbReference type="GO" id="GO:0000981">
    <property type="term" value="F:DNA-binding transcription factor activity, RNA polymerase II-specific"/>
    <property type="evidence" value="ECO:0000318"/>
    <property type="project" value="GO_Central"/>
</dbReference>
<dbReference type="FunCoup" id="A0A1U8AC10">
    <property type="interactions" value="113"/>
</dbReference>
<dbReference type="InterPro" id="IPR045239">
    <property type="entry name" value="bHLH95_bHLH"/>
</dbReference>
<dbReference type="PANTHER" id="PTHR16223">
    <property type="entry name" value="TRANSCRIPTION FACTOR BHLH83-RELATED"/>
    <property type="match status" value="1"/>
</dbReference>
<evidence type="ECO:0000313" key="6">
    <source>
        <dbReference type="RefSeq" id="XP_010262917.1"/>
    </source>
</evidence>
<evidence type="ECO:0000256" key="2">
    <source>
        <dbReference type="ARBA" id="ARBA00023015"/>
    </source>
</evidence>
<evidence type="ECO:0000256" key="3">
    <source>
        <dbReference type="ARBA" id="ARBA00023163"/>
    </source>
</evidence>
<proteinExistence type="predicted"/>
<gene>
    <name evidence="6" type="primary">LOC104601330</name>
</gene>
<dbReference type="CDD" id="cd11393">
    <property type="entry name" value="bHLH_AtbHLH_like"/>
    <property type="match status" value="1"/>
</dbReference>
<dbReference type="SUPFAM" id="SSF47459">
    <property type="entry name" value="HLH, helix-loop-helix DNA-binding domain"/>
    <property type="match status" value="1"/>
</dbReference>
<dbReference type="InterPro" id="IPR036638">
    <property type="entry name" value="HLH_DNA-bd_sf"/>
</dbReference>
<dbReference type="GO" id="GO:0000978">
    <property type="term" value="F:RNA polymerase II cis-regulatory region sequence-specific DNA binding"/>
    <property type="evidence" value="ECO:0000318"/>
    <property type="project" value="GO_Central"/>
</dbReference>
<dbReference type="GO" id="GO:0005634">
    <property type="term" value="C:nucleus"/>
    <property type="evidence" value="ECO:0000318"/>
    <property type="project" value="GO_Central"/>
</dbReference>
<organism evidence="5 6">
    <name type="scientific">Nelumbo nucifera</name>
    <name type="common">Sacred lotus</name>
    <dbReference type="NCBI Taxonomy" id="4432"/>
    <lineage>
        <taxon>Eukaryota</taxon>
        <taxon>Viridiplantae</taxon>
        <taxon>Streptophyta</taxon>
        <taxon>Embryophyta</taxon>
        <taxon>Tracheophyta</taxon>
        <taxon>Spermatophyta</taxon>
        <taxon>Magnoliopsida</taxon>
        <taxon>Proteales</taxon>
        <taxon>Nelumbonaceae</taxon>
        <taxon>Nelumbo</taxon>
    </lineage>
</organism>
<keyword evidence="2" id="KW-0805">Transcription regulation</keyword>
<dbReference type="GO" id="GO:0006357">
    <property type="term" value="P:regulation of transcription by RNA polymerase II"/>
    <property type="evidence" value="ECO:0000318"/>
    <property type="project" value="GO_Central"/>
</dbReference>
<dbReference type="KEGG" id="nnu:104601330"/>